<dbReference type="GO" id="GO:0034975">
    <property type="term" value="P:protein folding in endoplasmic reticulum"/>
    <property type="evidence" value="ECO:0007669"/>
    <property type="project" value="InterPro"/>
</dbReference>
<protein>
    <recommendedName>
        <fullName evidence="15">ERO1-like protein alpha</fullName>
    </recommendedName>
    <alternativeName>
        <fullName evidence="16">Endoplasmic reticulum oxidoreductase alpha</fullName>
    </alternativeName>
    <alternativeName>
        <fullName evidence="17">Oxidoreductin-1-L-alpha</fullName>
    </alternativeName>
</protein>
<keyword evidence="10" id="KW-0560">Oxidoreductase</keyword>
<evidence type="ECO:0000256" key="8">
    <source>
        <dbReference type="ARBA" id="ARBA00022827"/>
    </source>
</evidence>
<keyword evidence="14" id="KW-0676">Redox-active center</keyword>
<keyword evidence="9" id="KW-0249">Electron transport</keyword>
<keyword evidence="19" id="KW-1185">Reference proteome</keyword>
<dbReference type="GO" id="GO:0016972">
    <property type="term" value="F:thiol oxidase activity"/>
    <property type="evidence" value="ECO:0007669"/>
    <property type="project" value="InterPro"/>
</dbReference>
<evidence type="ECO:0000256" key="5">
    <source>
        <dbReference type="ARBA" id="ARBA00022630"/>
    </source>
</evidence>
<keyword evidence="7" id="KW-0256">Endoplasmic reticulum</keyword>
<evidence type="ECO:0000256" key="3">
    <source>
        <dbReference type="ARBA" id="ARBA00008277"/>
    </source>
</evidence>
<evidence type="ECO:0000256" key="10">
    <source>
        <dbReference type="ARBA" id="ARBA00023002"/>
    </source>
</evidence>
<accession>A0AAV6YHR1</accession>
<sequence length="112" mass="13347">MNKIWGHNITEFQIRFDATQTQNEGPRRLKNLYFIYLIELRAISKVLPFFERQSYLLYTGNKTQDLKTKELLLDILRDAKDFPLHFDENSLFAGDKKQADRLKVRSLAIWIL</sequence>
<evidence type="ECO:0000256" key="11">
    <source>
        <dbReference type="ARBA" id="ARBA00023136"/>
    </source>
</evidence>
<evidence type="ECO:0000256" key="13">
    <source>
        <dbReference type="ARBA" id="ARBA00023180"/>
    </source>
</evidence>
<comment type="subcellular location">
    <subcellularLocation>
        <location evidence="2">Endoplasmic reticulum membrane</location>
        <topology evidence="2">Peripheral membrane protein</topology>
        <orientation evidence="2">Lumenal side</orientation>
    </subcellularLocation>
</comment>
<comment type="similarity">
    <text evidence="3">Belongs to the EROs family.</text>
</comment>
<evidence type="ECO:0000256" key="12">
    <source>
        <dbReference type="ARBA" id="ARBA00023157"/>
    </source>
</evidence>
<keyword evidence="13" id="KW-0325">Glycoprotein</keyword>
<evidence type="ECO:0000256" key="7">
    <source>
        <dbReference type="ARBA" id="ARBA00022824"/>
    </source>
</evidence>
<dbReference type="GO" id="GO:0015035">
    <property type="term" value="F:protein-disulfide reductase activity"/>
    <property type="evidence" value="ECO:0007669"/>
    <property type="project" value="InterPro"/>
</dbReference>
<evidence type="ECO:0000256" key="1">
    <source>
        <dbReference type="ARBA" id="ARBA00001974"/>
    </source>
</evidence>
<evidence type="ECO:0000256" key="16">
    <source>
        <dbReference type="ARBA" id="ARBA00041899"/>
    </source>
</evidence>
<gene>
    <name evidence="18" type="ORF">GDO81_026877</name>
</gene>
<dbReference type="Pfam" id="PF04137">
    <property type="entry name" value="ERO1"/>
    <property type="match status" value="1"/>
</dbReference>
<dbReference type="Proteomes" id="UP000824782">
    <property type="component" value="Unassembled WGS sequence"/>
</dbReference>
<dbReference type="EMBL" id="WNYA01048123">
    <property type="protein sequence ID" value="KAG8536216.1"/>
    <property type="molecule type" value="Genomic_DNA"/>
</dbReference>
<evidence type="ECO:0000256" key="15">
    <source>
        <dbReference type="ARBA" id="ARBA00040786"/>
    </source>
</evidence>
<dbReference type="PANTHER" id="PTHR12613">
    <property type="entry name" value="ERO1-RELATED"/>
    <property type="match status" value="1"/>
</dbReference>
<dbReference type="GO" id="GO:0071949">
    <property type="term" value="F:FAD binding"/>
    <property type="evidence" value="ECO:0007669"/>
    <property type="project" value="InterPro"/>
</dbReference>
<organism evidence="18 19">
    <name type="scientific">Engystomops pustulosus</name>
    <name type="common">Tungara frog</name>
    <name type="synonym">Physalaemus pustulosus</name>
    <dbReference type="NCBI Taxonomy" id="76066"/>
    <lineage>
        <taxon>Eukaryota</taxon>
        <taxon>Metazoa</taxon>
        <taxon>Chordata</taxon>
        <taxon>Craniata</taxon>
        <taxon>Vertebrata</taxon>
        <taxon>Euteleostomi</taxon>
        <taxon>Amphibia</taxon>
        <taxon>Batrachia</taxon>
        <taxon>Anura</taxon>
        <taxon>Neobatrachia</taxon>
        <taxon>Hyloidea</taxon>
        <taxon>Leptodactylidae</taxon>
        <taxon>Leiuperinae</taxon>
        <taxon>Engystomops</taxon>
    </lineage>
</organism>
<dbReference type="SUPFAM" id="SSF110019">
    <property type="entry name" value="ERO1-like"/>
    <property type="match status" value="1"/>
</dbReference>
<keyword evidence="12" id="KW-1015">Disulfide bond</keyword>
<keyword evidence="4" id="KW-0813">Transport</keyword>
<dbReference type="AlphaFoldDB" id="A0AAV6YHR1"/>
<proteinExistence type="inferred from homology"/>
<evidence type="ECO:0000256" key="14">
    <source>
        <dbReference type="ARBA" id="ARBA00023284"/>
    </source>
</evidence>
<evidence type="ECO:0000256" key="2">
    <source>
        <dbReference type="ARBA" id="ARBA00004367"/>
    </source>
</evidence>
<keyword evidence="11" id="KW-0472">Membrane</keyword>
<evidence type="ECO:0000256" key="17">
    <source>
        <dbReference type="ARBA" id="ARBA00042500"/>
    </source>
</evidence>
<name>A0AAV6YHR1_ENGPU</name>
<keyword evidence="5" id="KW-0285">Flavoprotein</keyword>
<reference evidence="18" key="1">
    <citation type="thesis" date="2020" institute="ProQuest LLC" country="789 East Eisenhower Parkway, Ann Arbor, MI, USA">
        <title>Comparative Genomics and Chromosome Evolution.</title>
        <authorList>
            <person name="Mudd A.B."/>
        </authorList>
    </citation>
    <scope>NUCLEOTIDE SEQUENCE</scope>
    <source>
        <strain evidence="18">237g6f4</strain>
        <tissue evidence="18">Blood</tissue>
    </source>
</reference>
<dbReference type="PANTHER" id="PTHR12613:SF1">
    <property type="entry name" value="ERO1-LIKE PROTEIN ALPHA"/>
    <property type="match status" value="1"/>
</dbReference>
<comment type="caution">
    <text evidence="18">The sequence shown here is derived from an EMBL/GenBank/DDBJ whole genome shotgun (WGS) entry which is preliminary data.</text>
</comment>
<evidence type="ECO:0000256" key="4">
    <source>
        <dbReference type="ARBA" id="ARBA00022448"/>
    </source>
</evidence>
<evidence type="ECO:0000256" key="9">
    <source>
        <dbReference type="ARBA" id="ARBA00022982"/>
    </source>
</evidence>
<dbReference type="GO" id="GO:0005789">
    <property type="term" value="C:endoplasmic reticulum membrane"/>
    <property type="evidence" value="ECO:0007669"/>
    <property type="project" value="UniProtKB-SubCell"/>
</dbReference>
<dbReference type="InterPro" id="IPR007266">
    <property type="entry name" value="Ero1"/>
</dbReference>
<dbReference type="InterPro" id="IPR037192">
    <property type="entry name" value="ERO1-like_sf"/>
</dbReference>
<keyword evidence="6" id="KW-0732">Signal</keyword>
<evidence type="ECO:0000313" key="19">
    <source>
        <dbReference type="Proteomes" id="UP000824782"/>
    </source>
</evidence>
<comment type="cofactor">
    <cofactor evidence="1">
        <name>FAD</name>
        <dbReference type="ChEBI" id="CHEBI:57692"/>
    </cofactor>
</comment>
<keyword evidence="8" id="KW-0274">FAD</keyword>
<evidence type="ECO:0000313" key="18">
    <source>
        <dbReference type="EMBL" id="KAG8536216.1"/>
    </source>
</evidence>
<evidence type="ECO:0000256" key="6">
    <source>
        <dbReference type="ARBA" id="ARBA00022729"/>
    </source>
</evidence>